<feature type="region of interest" description="Disordered" evidence="1">
    <location>
        <begin position="894"/>
        <end position="924"/>
    </location>
</feature>
<evidence type="ECO:0000313" key="3">
    <source>
        <dbReference type="RefSeq" id="XP_032352702.1"/>
    </source>
</evidence>
<dbReference type="AlphaFoldDB" id="A0A8B8UEF9"/>
<reference evidence="3" key="1">
    <citation type="submission" date="2025-08" db="UniProtKB">
        <authorList>
            <consortium name="RefSeq"/>
        </authorList>
    </citation>
    <scope>IDENTIFICATION</scope>
    <source>
        <tissue evidence="3">Ear skin</tissue>
    </source>
</reference>
<protein>
    <submittedName>
        <fullName evidence="3">Uncharacterized protein LOC116668694</fullName>
    </submittedName>
</protein>
<dbReference type="SMART" id="SM01411">
    <property type="entry name" value="Ephrin_rec_like"/>
    <property type="match status" value="5"/>
</dbReference>
<dbReference type="PANTHER" id="PTHR46104">
    <property type="entry name" value="GENE 9195-RELATED-RELATED"/>
    <property type="match status" value="1"/>
</dbReference>
<sequence>MRPTVLVLFPTSHSGAASLPSKEPNMTLCASGFYCPEGSGEPILCPPHTVATAPGAKKQEDCGPCPAGRWCQAGTTAIRPCPAGHYCPGGSETNPGDPQACPEHTYLAAEGAQSLAECLPCPAGYHCPSPGLSSFEDHPCPPGHWCPGGQGVFLCPPGTFRTEPGASSLEDCELCPAGYYCPGVELSSHANVFAIPCRAGSECPAGAVAEVTCRAGSYCGPQTGIPPLCPGGYTCPAGSSTYTGPGQLCVFPYYCPPGSTHARACPGGSEALNGSGLRVSEETCCRLCEAGTYRSWALDALPCQPCPPGFSCHQGTESYQSQPCPAGHYCPAGTHSPRPCPSGTFRNSSQAGAAGDCLPCPASTFSAHPGQKGCLPCGSSAFSPPGASHCTCRGLNRVFQKSDSSCICQAGHESEDKRSSGEDCQPQKNKTTVRTPRPSTRPGPTGAQPERLLSRRPSSPLPVPFQAGLPSPLQTLLLNRRRANMVRQAVTVSPRRTVTAPGHGPSLIGFQHAWSPKSVPEPRLSFHTLLQVAERCSPGDIRLAATRTCVSPQQHDCSSFCHPVGGELSASLGICQCREYVSAEELCDAQCLARAPQLSLAWGPGRKLVLSVKGKAGDSVQREAVSTLGPDQSLQGSARVHLVQCGPHGMLGFVISRGDVLDSFLLGPPVSSPRQQRRHRTTALEYPVPQDPSIHPHIPNPVVCLVEGDVILFQLHILPHNRSFSHYPVYQRQHLFNSNPHWDFGAFRRLAHLVHETHLNFSRFAHQFLDPGTYVFQDNGLPESITVVLVKEKGVACDPGLSPVQPSSPHHLARHGVLRHQLQNLGPDWAVISGVLLAVGLATVLLTGLGLVLRPSLAQACPMQTWRPQWRGLGEPHMPMEYVPLRDSLPFSEDLGPWGSEDGANSSERAAAQGTGKPPPATTLEDISVRTLYDKLEDQSLHVAAQLSRHRDDMLAFYRGACRQLQGLKDLLQGFSMTEQPGLGSGGDPVTGAGAAARTDDGQSQDSWGSHTAASPREPWQCPPGCTLSVPPAGFQPELDRVLYALASALSQASGPPARISRKASGQVGEQPLSARQRDPQLVDEVLLKPRPLPSDEKHQGPSPQQQPGPGRPPQGDAKGTDAESRGRGHRTGAFPGLQRKIRQVEDNLDGLNEEFFQLTAQALVLQKEEDRPGQLSPSEGNMFVVLPRTGPPVWQEHRPDPAEAGGPGRENLGTWALNSDQALTLEARRACLAQRAEDLEWELSLLLQVAGGSRPHLGRR</sequence>
<dbReference type="Gene3D" id="2.10.50.10">
    <property type="entry name" value="Tumor Necrosis Factor Receptor, subunit A, domain 2"/>
    <property type="match status" value="1"/>
</dbReference>
<evidence type="ECO:0000313" key="2">
    <source>
        <dbReference type="Proteomes" id="UP000694856"/>
    </source>
</evidence>
<keyword evidence="2" id="KW-1185">Reference proteome</keyword>
<dbReference type="PANTHER" id="PTHR46104:SF1">
    <property type="entry name" value="GENE 9195-RELATED"/>
    <property type="match status" value="1"/>
</dbReference>
<gene>
    <name evidence="3" type="primary">LOC116668694</name>
</gene>
<evidence type="ECO:0000256" key="1">
    <source>
        <dbReference type="SAM" id="MobiDB-lite"/>
    </source>
</evidence>
<dbReference type="GeneID" id="116668694"/>
<dbReference type="KEGG" id="cfr:116668694"/>
<accession>A0A8B8UEF9</accession>
<dbReference type="SUPFAM" id="SSF57586">
    <property type="entry name" value="TNF receptor-like"/>
    <property type="match status" value="1"/>
</dbReference>
<feature type="compositionally biased region" description="Polar residues" evidence="1">
    <location>
        <begin position="1002"/>
        <end position="1013"/>
    </location>
</feature>
<feature type="compositionally biased region" description="Low complexity" evidence="1">
    <location>
        <begin position="432"/>
        <end position="445"/>
    </location>
</feature>
<feature type="region of interest" description="Disordered" evidence="1">
    <location>
        <begin position="1053"/>
        <end position="1140"/>
    </location>
</feature>
<dbReference type="SUPFAM" id="SSF57184">
    <property type="entry name" value="Growth factor receptor domain"/>
    <property type="match status" value="2"/>
</dbReference>
<proteinExistence type="predicted"/>
<dbReference type="RefSeq" id="XP_032352702.1">
    <property type="nucleotide sequence ID" value="XM_032496811.1"/>
</dbReference>
<feature type="region of interest" description="Disordered" evidence="1">
    <location>
        <begin position="412"/>
        <end position="467"/>
    </location>
</feature>
<feature type="region of interest" description="Disordered" evidence="1">
    <location>
        <begin position="979"/>
        <end position="1025"/>
    </location>
</feature>
<dbReference type="Proteomes" id="UP000694856">
    <property type="component" value="Chromosome 14"/>
</dbReference>
<organism evidence="2 3">
    <name type="scientific">Camelus ferus</name>
    <name type="common">Wild bactrian camel</name>
    <name type="synonym">Camelus bactrianus ferus</name>
    <dbReference type="NCBI Taxonomy" id="419612"/>
    <lineage>
        <taxon>Eukaryota</taxon>
        <taxon>Metazoa</taxon>
        <taxon>Chordata</taxon>
        <taxon>Craniata</taxon>
        <taxon>Vertebrata</taxon>
        <taxon>Euteleostomi</taxon>
        <taxon>Mammalia</taxon>
        <taxon>Eutheria</taxon>
        <taxon>Laurasiatheria</taxon>
        <taxon>Artiodactyla</taxon>
        <taxon>Tylopoda</taxon>
        <taxon>Camelidae</taxon>
        <taxon>Camelus</taxon>
    </lineage>
</organism>
<dbReference type="InterPro" id="IPR009030">
    <property type="entry name" value="Growth_fac_rcpt_cys_sf"/>
</dbReference>
<feature type="compositionally biased region" description="Basic and acidic residues" evidence="1">
    <location>
        <begin position="412"/>
        <end position="421"/>
    </location>
</feature>
<name>A0A8B8UEF9_CAMFR</name>